<dbReference type="Gene3D" id="1.25.40.10">
    <property type="entry name" value="Tetratricopeptide repeat domain"/>
    <property type="match status" value="1"/>
</dbReference>
<sequence length="138" mass="15693">MEVWQHRFENHMSDGEMRFGGQDYEGARLYFQDAFKIVPEPKREYHETTRAITALADCFYHLKDYSKAQAALDDVEACPGGAANPFVQLRRGQVAQLLGNTEQARIELTTAYLNGGRELFEGEDEYLDLIADVVAELE</sequence>
<gene>
    <name evidence="1" type="ORF">Pla8534_32960</name>
</gene>
<proteinExistence type="predicted"/>
<dbReference type="SUPFAM" id="SSF48452">
    <property type="entry name" value="TPR-like"/>
    <property type="match status" value="1"/>
</dbReference>
<accession>A0A518DUG8</accession>
<dbReference type="Proteomes" id="UP000317648">
    <property type="component" value="Chromosome"/>
</dbReference>
<reference evidence="1 2" key="1">
    <citation type="submission" date="2019-02" db="EMBL/GenBank/DDBJ databases">
        <title>Deep-cultivation of Planctomycetes and their phenomic and genomic characterization uncovers novel biology.</title>
        <authorList>
            <person name="Wiegand S."/>
            <person name="Jogler M."/>
            <person name="Boedeker C."/>
            <person name="Pinto D."/>
            <person name="Vollmers J."/>
            <person name="Rivas-Marin E."/>
            <person name="Kohn T."/>
            <person name="Peeters S.H."/>
            <person name="Heuer A."/>
            <person name="Rast P."/>
            <person name="Oberbeckmann S."/>
            <person name="Bunk B."/>
            <person name="Jeske O."/>
            <person name="Meyerdierks A."/>
            <person name="Storesund J.E."/>
            <person name="Kallscheuer N."/>
            <person name="Luecker S."/>
            <person name="Lage O.M."/>
            <person name="Pohl T."/>
            <person name="Merkel B.J."/>
            <person name="Hornburger P."/>
            <person name="Mueller R.-W."/>
            <person name="Bruemmer F."/>
            <person name="Labrenz M."/>
            <person name="Spormann A.M."/>
            <person name="Op den Camp H."/>
            <person name="Overmann J."/>
            <person name="Amann R."/>
            <person name="Jetten M.S.M."/>
            <person name="Mascher T."/>
            <person name="Medema M.H."/>
            <person name="Devos D.P."/>
            <person name="Kaster A.-K."/>
            <person name="Ovreas L."/>
            <person name="Rohde M."/>
            <person name="Galperin M.Y."/>
            <person name="Jogler C."/>
        </authorList>
    </citation>
    <scope>NUCLEOTIDE SEQUENCE [LARGE SCALE GENOMIC DNA]</scope>
    <source>
        <strain evidence="1 2">Pla85_3_4</strain>
    </source>
</reference>
<dbReference type="KEGG" id="lcre:Pla8534_32960"/>
<evidence type="ECO:0000313" key="2">
    <source>
        <dbReference type="Proteomes" id="UP000317648"/>
    </source>
</evidence>
<keyword evidence="2" id="KW-1185">Reference proteome</keyword>
<evidence type="ECO:0000313" key="1">
    <source>
        <dbReference type="EMBL" id="QDU95481.1"/>
    </source>
</evidence>
<dbReference type="EMBL" id="CP036433">
    <property type="protein sequence ID" value="QDU95481.1"/>
    <property type="molecule type" value="Genomic_DNA"/>
</dbReference>
<dbReference type="RefSeq" id="WP_145054216.1">
    <property type="nucleotide sequence ID" value="NZ_CP036433.1"/>
</dbReference>
<dbReference type="InterPro" id="IPR011990">
    <property type="entry name" value="TPR-like_helical_dom_sf"/>
</dbReference>
<protein>
    <submittedName>
        <fullName evidence="1">Tetratricopeptide repeat protein</fullName>
    </submittedName>
</protein>
<dbReference type="AlphaFoldDB" id="A0A518DUG8"/>
<organism evidence="1 2">
    <name type="scientific">Lignipirellula cremea</name>
    <dbReference type="NCBI Taxonomy" id="2528010"/>
    <lineage>
        <taxon>Bacteria</taxon>
        <taxon>Pseudomonadati</taxon>
        <taxon>Planctomycetota</taxon>
        <taxon>Planctomycetia</taxon>
        <taxon>Pirellulales</taxon>
        <taxon>Pirellulaceae</taxon>
        <taxon>Lignipirellula</taxon>
    </lineage>
</organism>
<name>A0A518DUG8_9BACT</name>
<dbReference type="OrthoDB" id="1551390at2"/>